<accession>A0A2J0YZE9</accession>
<dbReference type="InterPro" id="IPR005175">
    <property type="entry name" value="PPC_dom"/>
</dbReference>
<name>A0A2J0YZE9_RHIML</name>
<evidence type="ECO:0000313" key="3">
    <source>
        <dbReference type="Proteomes" id="UP000231987"/>
    </source>
</evidence>
<gene>
    <name evidence="2" type="ORF">CEJ86_20865</name>
</gene>
<dbReference type="AlphaFoldDB" id="A0A2J0YZE9"/>
<evidence type="ECO:0000313" key="2">
    <source>
        <dbReference type="EMBL" id="PJR13639.1"/>
    </source>
</evidence>
<protein>
    <submittedName>
        <fullName evidence="2">DUF296 domain-containing protein</fullName>
    </submittedName>
</protein>
<dbReference type="RefSeq" id="WP_100673199.1">
    <property type="nucleotide sequence ID" value="NZ_NJGD01000009.1"/>
</dbReference>
<feature type="domain" description="PPC" evidence="1">
    <location>
        <begin position="178"/>
        <end position="284"/>
    </location>
</feature>
<dbReference type="Gene3D" id="3.30.1330.80">
    <property type="entry name" value="Hypothetical protein, similar to alpha- acetolactate decarboxylase, domain 2"/>
    <property type="match status" value="2"/>
</dbReference>
<sequence>MMRSLRQPGVPFTPRVISLGCHAEKTRLTFKPGRSVLEAVHEALAEKGCDSAIVEVRGGAFAPLAYVAPTLSHDGLHAAWYSGIHAPNGRAPIEDLVMTFGRRDGEPFLHGHGVWRHEDGFRAAGHVMPKDSQFAEPVEAEAWILSGAIMDQLEDSETRFRLFTPVPHAAAPAVTPRRAVLCRLKPNEPIHSAIERTAAEHGIERATLHGIGSLVGCTFVDGQVMESAASELLIRKGTLSPDRGGQAKAKLDIAIVDTECTIFEGEIAYGVDAVCITFEVLIVEE</sequence>
<dbReference type="Pfam" id="PF03479">
    <property type="entry name" value="PCC"/>
    <property type="match status" value="1"/>
</dbReference>
<proteinExistence type="predicted"/>
<reference evidence="2 3" key="1">
    <citation type="submission" date="2017-06" db="EMBL/GenBank/DDBJ databases">
        <title>Ensifer strains isolated from leguminous trees and herbs display diverse denitrification phenotypes with some acting as strong N2O sinks.</title>
        <authorList>
            <person name="Woliy K."/>
            <person name="Mania D."/>
            <person name="Bakken L.R."/>
            <person name="Frostegard A."/>
        </authorList>
    </citation>
    <scope>NUCLEOTIDE SEQUENCE [LARGE SCALE GENOMIC DNA]</scope>
    <source>
        <strain evidence="2 3">AC50a</strain>
    </source>
</reference>
<dbReference type="EMBL" id="NJGD01000009">
    <property type="protein sequence ID" value="PJR13639.1"/>
    <property type="molecule type" value="Genomic_DNA"/>
</dbReference>
<comment type="caution">
    <text evidence="2">The sequence shown here is derived from an EMBL/GenBank/DDBJ whole genome shotgun (WGS) entry which is preliminary data.</text>
</comment>
<dbReference type="Proteomes" id="UP000231987">
    <property type="component" value="Unassembled WGS sequence"/>
</dbReference>
<organism evidence="2 3">
    <name type="scientific">Rhizobium meliloti</name>
    <name type="common">Ensifer meliloti</name>
    <name type="synonym">Sinorhizobium meliloti</name>
    <dbReference type="NCBI Taxonomy" id="382"/>
    <lineage>
        <taxon>Bacteria</taxon>
        <taxon>Pseudomonadati</taxon>
        <taxon>Pseudomonadota</taxon>
        <taxon>Alphaproteobacteria</taxon>
        <taxon>Hyphomicrobiales</taxon>
        <taxon>Rhizobiaceae</taxon>
        <taxon>Sinorhizobium/Ensifer group</taxon>
        <taxon>Sinorhizobium</taxon>
    </lineage>
</organism>
<dbReference type="SUPFAM" id="SSF117856">
    <property type="entry name" value="AF0104/ALDC/Ptd012-like"/>
    <property type="match status" value="2"/>
</dbReference>
<evidence type="ECO:0000259" key="1">
    <source>
        <dbReference type="Pfam" id="PF03479"/>
    </source>
</evidence>